<reference evidence="8 9" key="1">
    <citation type="journal article" date="2021" name="MBio">
        <title>A New Model Trypanosomatid, Novymonas esmeraldas: Genomic Perception of Its 'Candidatus Pandoraea novymonadis' Endosymbiont.</title>
        <authorList>
            <person name="Zakharova A."/>
            <person name="Saura A."/>
            <person name="Butenko A."/>
            <person name="Podesvova L."/>
            <person name="Warmusova S."/>
            <person name="Kostygov A.Y."/>
            <person name="Nenarokova A."/>
            <person name="Lukes J."/>
            <person name="Opperdoes F.R."/>
            <person name="Yurchenko V."/>
        </authorList>
    </citation>
    <scope>NUCLEOTIDE SEQUENCE [LARGE SCALE GENOMIC DNA]</scope>
    <source>
        <strain evidence="8 9">E262AT.01</strain>
    </source>
</reference>
<dbReference type="PANTHER" id="PTHR43385">
    <property type="entry name" value="RIBOFLAVIN TRANSPORTER RIBJ"/>
    <property type="match status" value="1"/>
</dbReference>
<proteinExistence type="predicted"/>
<feature type="transmembrane region" description="Helical" evidence="7">
    <location>
        <begin position="533"/>
        <end position="555"/>
    </location>
</feature>
<dbReference type="Proteomes" id="UP001430356">
    <property type="component" value="Unassembled WGS sequence"/>
</dbReference>
<evidence type="ECO:0000313" key="9">
    <source>
        <dbReference type="Proteomes" id="UP001430356"/>
    </source>
</evidence>
<protein>
    <submittedName>
        <fullName evidence="8">Monocarboxylate transporter-like protein</fullName>
    </submittedName>
</protein>
<feature type="transmembrane region" description="Helical" evidence="7">
    <location>
        <begin position="68"/>
        <end position="88"/>
    </location>
</feature>
<feature type="compositionally biased region" description="Basic and acidic residues" evidence="6">
    <location>
        <begin position="307"/>
        <end position="319"/>
    </location>
</feature>
<dbReference type="AlphaFoldDB" id="A0AAW0EUG3"/>
<evidence type="ECO:0000256" key="6">
    <source>
        <dbReference type="SAM" id="MobiDB-lite"/>
    </source>
</evidence>
<feature type="region of interest" description="Disordered" evidence="6">
    <location>
        <begin position="258"/>
        <end position="290"/>
    </location>
</feature>
<feature type="transmembrane region" description="Helical" evidence="7">
    <location>
        <begin position="415"/>
        <end position="436"/>
    </location>
</feature>
<feature type="transmembrane region" description="Helical" evidence="7">
    <location>
        <begin position="502"/>
        <end position="521"/>
    </location>
</feature>
<feature type="transmembrane region" description="Helical" evidence="7">
    <location>
        <begin position="127"/>
        <end position="148"/>
    </location>
</feature>
<dbReference type="GO" id="GO:0016020">
    <property type="term" value="C:membrane"/>
    <property type="evidence" value="ECO:0007669"/>
    <property type="project" value="UniProtKB-SubCell"/>
</dbReference>
<organism evidence="8 9">
    <name type="scientific">Novymonas esmeraldas</name>
    <dbReference type="NCBI Taxonomy" id="1808958"/>
    <lineage>
        <taxon>Eukaryota</taxon>
        <taxon>Discoba</taxon>
        <taxon>Euglenozoa</taxon>
        <taxon>Kinetoplastea</taxon>
        <taxon>Metakinetoplastina</taxon>
        <taxon>Trypanosomatida</taxon>
        <taxon>Trypanosomatidae</taxon>
        <taxon>Novymonas</taxon>
    </lineage>
</organism>
<evidence type="ECO:0000256" key="3">
    <source>
        <dbReference type="ARBA" id="ARBA00022692"/>
    </source>
</evidence>
<dbReference type="InterPro" id="IPR011701">
    <property type="entry name" value="MFS"/>
</dbReference>
<comment type="caution">
    <text evidence="8">The sequence shown here is derived from an EMBL/GenBank/DDBJ whole genome shotgun (WGS) entry which is preliminary data.</text>
</comment>
<evidence type="ECO:0000313" key="8">
    <source>
        <dbReference type="EMBL" id="KAK7196398.1"/>
    </source>
</evidence>
<sequence>MYVYKIYKRVDRALTHHPADHWLGYLVAISGALMQMMSYGIDNSFSIFSNSMQNDATLGHPSATTVSFGNSVSLGLSPVFGVLAGFLVDRVPPRIMMFTSTVMLFAALWLSSTFATSSAQVTASFSLLASVSSAFMLSPGAAATGSWFRRRLGLAQGINFCGGGVGSAVVPAVLGSLVDVYGWRHTFRLMSAFCSIGVVGTILSCRRHPIEDDVEVGGEHGSGTSDSPRDPHREGEPTRHERDAREAMDDALIVTPTEGGEKASALQPSASPTTKTPTTSMAKVEAASPTTQMPYAMQMEAVGVSGRDSDSNHTQRETAADLPPQSTAAAAAMRRGDDGVCTVADLIQDMHTRRLTWREVLRVLASARFLPHFFMFAIYGWAFYGLIYVAVPYVSSMGRAGTVYADVTAISTAKASTVFTFWGVFQIVGSILVGGVASFTNDALAYSACAAVGGVATALLVFCRGYAAFAVCLSVVGFCTAGIFAMMPALIAKDFHGPNLGFFMGCVFVAGCLGGFSAPPIQAQLQTRYNGNYSYGCVFISCCMSFPGVLCYMLLWPEKQGRIGRVFKGLVKQA</sequence>
<dbReference type="InterPro" id="IPR052983">
    <property type="entry name" value="MFS_Riboflavin_Transporter"/>
</dbReference>
<feature type="region of interest" description="Disordered" evidence="6">
    <location>
        <begin position="213"/>
        <end position="246"/>
    </location>
</feature>
<evidence type="ECO:0000256" key="7">
    <source>
        <dbReference type="SAM" id="Phobius"/>
    </source>
</evidence>
<evidence type="ECO:0000256" key="4">
    <source>
        <dbReference type="ARBA" id="ARBA00022989"/>
    </source>
</evidence>
<keyword evidence="5 7" id="KW-0472">Membrane</keyword>
<feature type="transmembrane region" description="Helical" evidence="7">
    <location>
        <begin position="373"/>
        <end position="395"/>
    </location>
</feature>
<feature type="transmembrane region" description="Helical" evidence="7">
    <location>
        <begin position="443"/>
        <end position="462"/>
    </location>
</feature>
<feature type="transmembrane region" description="Helical" evidence="7">
    <location>
        <begin position="468"/>
        <end position="490"/>
    </location>
</feature>
<dbReference type="InterPro" id="IPR036259">
    <property type="entry name" value="MFS_trans_sf"/>
</dbReference>
<name>A0AAW0EUG3_9TRYP</name>
<gene>
    <name evidence="8" type="ORF">NESM_000576800</name>
</gene>
<feature type="compositionally biased region" description="Low complexity" evidence="6">
    <location>
        <begin position="268"/>
        <end position="280"/>
    </location>
</feature>
<dbReference type="EMBL" id="JAECZO010000075">
    <property type="protein sequence ID" value="KAK7196398.1"/>
    <property type="molecule type" value="Genomic_DNA"/>
</dbReference>
<feature type="region of interest" description="Disordered" evidence="6">
    <location>
        <begin position="304"/>
        <end position="329"/>
    </location>
</feature>
<evidence type="ECO:0000256" key="2">
    <source>
        <dbReference type="ARBA" id="ARBA00022448"/>
    </source>
</evidence>
<keyword evidence="3 7" id="KW-0812">Transmembrane</keyword>
<dbReference type="Pfam" id="PF07690">
    <property type="entry name" value="MFS_1"/>
    <property type="match status" value="1"/>
</dbReference>
<evidence type="ECO:0000256" key="1">
    <source>
        <dbReference type="ARBA" id="ARBA00004141"/>
    </source>
</evidence>
<keyword evidence="2" id="KW-0813">Transport</keyword>
<feature type="transmembrane region" description="Helical" evidence="7">
    <location>
        <begin position="95"/>
        <end position="115"/>
    </location>
</feature>
<keyword evidence="9" id="KW-1185">Reference proteome</keyword>
<dbReference type="PANTHER" id="PTHR43385:SF1">
    <property type="entry name" value="RIBOFLAVIN TRANSPORTER RIBJ"/>
    <property type="match status" value="1"/>
</dbReference>
<dbReference type="GO" id="GO:0022857">
    <property type="term" value="F:transmembrane transporter activity"/>
    <property type="evidence" value="ECO:0007669"/>
    <property type="project" value="InterPro"/>
</dbReference>
<feature type="compositionally biased region" description="Basic and acidic residues" evidence="6">
    <location>
        <begin position="227"/>
        <end position="246"/>
    </location>
</feature>
<evidence type="ECO:0000256" key="5">
    <source>
        <dbReference type="ARBA" id="ARBA00023136"/>
    </source>
</evidence>
<accession>A0AAW0EUG3</accession>
<comment type="subcellular location">
    <subcellularLocation>
        <location evidence="1">Membrane</location>
        <topology evidence="1">Multi-pass membrane protein</topology>
    </subcellularLocation>
</comment>
<feature type="transmembrane region" description="Helical" evidence="7">
    <location>
        <begin position="160"/>
        <end position="181"/>
    </location>
</feature>
<keyword evidence="4 7" id="KW-1133">Transmembrane helix</keyword>
<dbReference type="SUPFAM" id="SSF103473">
    <property type="entry name" value="MFS general substrate transporter"/>
    <property type="match status" value="1"/>
</dbReference>
<dbReference type="Gene3D" id="1.20.1250.20">
    <property type="entry name" value="MFS general substrate transporter like domains"/>
    <property type="match status" value="2"/>
</dbReference>
<feature type="transmembrane region" description="Helical" evidence="7">
    <location>
        <begin position="21"/>
        <end position="41"/>
    </location>
</feature>